<reference evidence="3" key="1">
    <citation type="submission" date="2007-11" db="EMBL/GenBank/DDBJ databases">
        <title>Complete genome sequence of Clostridium phytofermentans ISDg.</title>
        <authorList>
            <person name="Leschine S.B."/>
            <person name="Warnick T.A."/>
            <person name="Blanchard J.L."/>
            <person name="Schnell D.J."/>
            <person name="Petit E.L."/>
            <person name="LaTouf W.G."/>
            <person name="Copeland A."/>
            <person name="Lucas S."/>
            <person name="Lapidus A."/>
            <person name="Barry K."/>
            <person name="Glavina del Rio T."/>
            <person name="Dalin E."/>
            <person name="Tice H."/>
            <person name="Pitluck S."/>
            <person name="Kiss H."/>
            <person name="Brettin T."/>
            <person name="Bruce D."/>
            <person name="Detter J.C."/>
            <person name="Han C."/>
            <person name="Kuske C."/>
            <person name="Schmutz J."/>
            <person name="Larimer F."/>
            <person name="Land M."/>
            <person name="Hauser L."/>
            <person name="Kyrpides N."/>
            <person name="Kim E.A."/>
            <person name="Richardson P."/>
        </authorList>
    </citation>
    <scope>NUCLEOTIDE SEQUENCE [LARGE SCALE GENOMIC DNA]</scope>
    <source>
        <strain evidence="3">ATCC 700394 / DSM 18823 / ISDg</strain>
    </source>
</reference>
<accession>A9KPL3</accession>
<dbReference type="HOGENOM" id="CLU_1132066_0_0_9"/>
<sequence precursor="true">MRLKYKKLLLLFTMGIFGIGMVTISFQVSPDALQAAFIKEGDRDSLEPTSSPDSQAITPTAFATNTPIPENPNALKKDAYPEINELIETYYKAKVSTDANSIEILKNCVTDASLLDFERISKKVEYITDYKNFHCYSKPGTGEIDYIVYVCYDIMITKIQTGAPSADVFYITYQDGKPHIFLGNVSQKTKNYIDKTNLDEDVQKLSKEVDDNLAKAIEMDEDLREFYENLTAQTSNVEPSETPAP</sequence>
<dbReference type="OrthoDB" id="1690999at2"/>
<feature type="compositionally biased region" description="Polar residues" evidence="1">
    <location>
        <begin position="47"/>
        <end position="68"/>
    </location>
</feature>
<dbReference type="KEGG" id="cpy:Cphy_2930"/>
<feature type="region of interest" description="Disordered" evidence="1">
    <location>
        <begin position="43"/>
        <end position="74"/>
    </location>
</feature>
<dbReference type="RefSeq" id="WP_012200938.1">
    <property type="nucleotide sequence ID" value="NC_010001.1"/>
</dbReference>
<dbReference type="EMBL" id="CP000885">
    <property type="protein sequence ID" value="ABX43287.1"/>
    <property type="molecule type" value="Genomic_DNA"/>
</dbReference>
<dbReference type="STRING" id="357809.Cphy_2930"/>
<protein>
    <submittedName>
        <fullName evidence="2">Uncharacterized protein</fullName>
    </submittedName>
</protein>
<dbReference type="Proteomes" id="UP000000370">
    <property type="component" value="Chromosome"/>
</dbReference>
<dbReference type="AlphaFoldDB" id="A9KPL3"/>
<name>A9KPL3_LACP7</name>
<dbReference type="eggNOG" id="COG3103">
    <property type="taxonomic scope" value="Bacteria"/>
</dbReference>
<evidence type="ECO:0000256" key="1">
    <source>
        <dbReference type="SAM" id="MobiDB-lite"/>
    </source>
</evidence>
<gene>
    <name evidence="2" type="ordered locus">Cphy_2930</name>
</gene>
<keyword evidence="3" id="KW-1185">Reference proteome</keyword>
<evidence type="ECO:0000313" key="2">
    <source>
        <dbReference type="EMBL" id="ABX43287.1"/>
    </source>
</evidence>
<evidence type="ECO:0000313" key="3">
    <source>
        <dbReference type="Proteomes" id="UP000000370"/>
    </source>
</evidence>
<proteinExistence type="predicted"/>
<organism evidence="2 3">
    <name type="scientific">Lachnoclostridium phytofermentans (strain ATCC 700394 / DSM 18823 / ISDg)</name>
    <name type="common">Clostridium phytofermentans</name>
    <dbReference type="NCBI Taxonomy" id="357809"/>
    <lineage>
        <taxon>Bacteria</taxon>
        <taxon>Bacillati</taxon>
        <taxon>Bacillota</taxon>
        <taxon>Clostridia</taxon>
        <taxon>Lachnospirales</taxon>
        <taxon>Lachnospiraceae</taxon>
    </lineage>
</organism>